<dbReference type="InterPro" id="IPR050090">
    <property type="entry name" value="Tyrosine_recombinase_XerCD"/>
</dbReference>
<evidence type="ECO:0000256" key="5">
    <source>
        <dbReference type="ARBA" id="ARBA00022618"/>
    </source>
</evidence>
<name>A0A5B9P768_9BACT</name>
<comment type="similarity">
    <text evidence="3">Belongs to the 'phage' integrase family. XerD subfamily.</text>
</comment>
<proteinExistence type="inferred from homology"/>
<dbReference type="Pfam" id="PF00589">
    <property type="entry name" value="Phage_integrase"/>
    <property type="match status" value="1"/>
</dbReference>
<keyword evidence="7 11" id="KW-0229">DNA integration</keyword>
<comment type="function">
    <text evidence="11">Site-specific tyrosine recombinase, which acts by catalyzing the cutting and rejoining of the recombining DNA molecules. The XerC-XerD complex is essential to convert dimers of the bacterial chromosome into monomers to permit their segregation at cell division. It also contributes to the segregational stability of plasmids.</text>
</comment>
<evidence type="ECO:0000256" key="3">
    <source>
        <dbReference type="ARBA" id="ARBA00010450"/>
    </source>
</evidence>
<dbReference type="AlphaFoldDB" id="A0A5B9P768"/>
<dbReference type="STRING" id="980251.GCA_001642875_03060"/>
<protein>
    <recommendedName>
        <fullName evidence="11 12">Tyrosine recombinase XerC</fullName>
    </recommendedName>
</protein>
<dbReference type="SUPFAM" id="SSF56349">
    <property type="entry name" value="DNA breaking-rejoining enzymes"/>
    <property type="match status" value="1"/>
</dbReference>
<evidence type="ECO:0000313" key="15">
    <source>
        <dbReference type="EMBL" id="QEG20790.1"/>
    </source>
</evidence>
<feature type="active site" description="O-(3'-phospho-DNA)-tyrosine intermediate" evidence="11">
    <location>
        <position position="282"/>
    </location>
</feature>
<dbReference type="PANTHER" id="PTHR30349">
    <property type="entry name" value="PHAGE INTEGRASE-RELATED"/>
    <property type="match status" value="1"/>
</dbReference>
<organism evidence="15 16">
    <name type="scientific">Mariniblastus fucicola</name>
    <dbReference type="NCBI Taxonomy" id="980251"/>
    <lineage>
        <taxon>Bacteria</taxon>
        <taxon>Pseudomonadati</taxon>
        <taxon>Planctomycetota</taxon>
        <taxon>Planctomycetia</taxon>
        <taxon>Pirellulales</taxon>
        <taxon>Pirellulaceae</taxon>
        <taxon>Mariniblastus</taxon>
    </lineage>
</organism>
<evidence type="ECO:0000256" key="12">
    <source>
        <dbReference type="NCBIfam" id="TIGR02224"/>
    </source>
</evidence>
<dbReference type="NCBIfam" id="TIGR02224">
    <property type="entry name" value="recomb_XerC"/>
    <property type="match status" value="1"/>
</dbReference>
<feature type="domain" description="Core-binding (CB)" evidence="14">
    <location>
        <begin position="3"/>
        <end position="91"/>
    </location>
</feature>
<dbReference type="CDD" id="cd00798">
    <property type="entry name" value="INT_XerDC_C"/>
    <property type="match status" value="1"/>
</dbReference>
<keyword evidence="10 11" id="KW-0131">Cell cycle</keyword>
<keyword evidence="16" id="KW-1185">Reference proteome</keyword>
<feature type="active site" evidence="11">
    <location>
        <position position="152"/>
    </location>
</feature>
<keyword evidence="9 11" id="KW-0233">DNA recombination</keyword>
<comment type="subunit">
    <text evidence="11">Forms a cyclic heterotetrameric complex composed of two molecules of XerC and two molecules of XerD.</text>
</comment>
<dbReference type="EMBL" id="CP042912">
    <property type="protein sequence ID" value="QEG20790.1"/>
    <property type="molecule type" value="Genomic_DNA"/>
</dbReference>
<dbReference type="PROSITE" id="PS51898">
    <property type="entry name" value="TYR_RECOMBINASE"/>
    <property type="match status" value="1"/>
</dbReference>
<dbReference type="Proteomes" id="UP000322214">
    <property type="component" value="Chromosome"/>
</dbReference>
<dbReference type="NCBIfam" id="NF040815">
    <property type="entry name" value="recomb_XerA_Arch"/>
    <property type="match status" value="1"/>
</dbReference>
<reference evidence="15 16" key="1">
    <citation type="submission" date="2019-08" db="EMBL/GenBank/DDBJ databases">
        <title>Deep-cultivation of Planctomycetes and their phenomic and genomic characterization uncovers novel biology.</title>
        <authorList>
            <person name="Wiegand S."/>
            <person name="Jogler M."/>
            <person name="Boedeker C."/>
            <person name="Pinto D."/>
            <person name="Vollmers J."/>
            <person name="Rivas-Marin E."/>
            <person name="Kohn T."/>
            <person name="Peeters S.H."/>
            <person name="Heuer A."/>
            <person name="Rast P."/>
            <person name="Oberbeckmann S."/>
            <person name="Bunk B."/>
            <person name="Jeske O."/>
            <person name="Meyerdierks A."/>
            <person name="Storesund J.E."/>
            <person name="Kallscheuer N."/>
            <person name="Luecker S."/>
            <person name="Lage O.M."/>
            <person name="Pohl T."/>
            <person name="Merkel B.J."/>
            <person name="Hornburger P."/>
            <person name="Mueller R.-W."/>
            <person name="Bruemmer F."/>
            <person name="Labrenz M."/>
            <person name="Spormann A.M."/>
            <person name="Op den Camp H."/>
            <person name="Overmann J."/>
            <person name="Amann R."/>
            <person name="Jetten M.S.M."/>
            <person name="Mascher T."/>
            <person name="Medema M.H."/>
            <person name="Devos D.P."/>
            <person name="Kaster A.-K."/>
            <person name="Ovreas L."/>
            <person name="Rohde M."/>
            <person name="Galperin M.Y."/>
            <person name="Jogler C."/>
        </authorList>
    </citation>
    <scope>NUCLEOTIDE SEQUENCE [LARGE SCALE GENOMIC DNA]</scope>
    <source>
        <strain evidence="15 16">FC18</strain>
    </source>
</reference>
<dbReference type="GO" id="GO:0005737">
    <property type="term" value="C:cytoplasm"/>
    <property type="evidence" value="ECO:0007669"/>
    <property type="project" value="UniProtKB-SubCell"/>
</dbReference>
<dbReference type="GO" id="GO:0003677">
    <property type="term" value="F:DNA binding"/>
    <property type="evidence" value="ECO:0007669"/>
    <property type="project" value="UniProtKB-UniRule"/>
</dbReference>
<evidence type="ECO:0000259" key="13">
    <source>
        <dbReference type="PROSITE" id="PS51898"/>
    </source>
</evidence>
<keyword evidence="8 11" id="KW-0238">DNA-binding</keyword>
<evidence type="ECO:0000256" key="10">
    <source>
        <dbReference type="ARBA" id="ARBA00023306"/>
    </source>
</evidence>
<dbReference type="InterPro" id="IPR004107">
    <property type="entry name" value="Integrase_SAM-like_N"/>
</dbReference>
<feature type="active site" evidence="11">
    <location>
        <position position="176"/>
    </location>
</feature>
<evidence type="ECO:0000256" key="4">
    <source>
        <dbReference type="ARBA" id="ARBA00022490"/>
    </source>
</evidence>
<keyword evidence="5 11" id="KW-0132">Cell division</keyword>
<accession>A0A5B9P768</accession>
<evidence type="ECO:0000256" key="7">
    <source>
        <dbReference type="ARBA" id="ARBA00022908"/>
    </source>
</evidence>
<comment type="similarity">
    <text evidence="2 11">Belongs to the 'phage' integrase family. XerC subfamily.</text>
</comment>
<evidence type="ECO:0000256" key="1">
    <source>
        <dbReference type="ARBA" id="ARBA00004496"/>
    </source>
</evidence>
<dbReference type="HAMAP" id="MF_01808">
    <property type="entry name" value="Recomb_XerC_XerD"/>
    <property type="match status" value="1"/>
</dbReference>
<comment type="subcellular location">
    <subcellularLocation>
        <location evidence="1 11">Cytoplasm</location>
    </subcellularLocation>
</comment>
<feature type="active site" evidence="11">
    <location>
        <position position="247"/>
    </location>
</feature>
<dbReference type="InterPro" id="IPR011931">
    <property type="entry name" value="Recomb_XerC"/>
</dbReference>
<evidence type="ECO:0000256" key="9">
    <source>
        <dbReference type="ARBA" id="ARBA00023172"/>
    </source>
</evidence>
<dbReference type="Gene3D" id="1.10.443.10">
    <property type="entry name" value="Intergrase catalytic core"/>
    <property type="match status" value="1"/>
</dbReference>
<dbReference type="Gene3D" id="1.10.150.130">
    <property type="match status" value="1"/>
</dbReference>
<keyword evidence="6 11" id="KW-0159">Chromosome partition</keyword>
<gene>
    <name evidence="15" type="primary">xerC_1</name>
    <name evidence="11" type="synonym">xerC</name>
    <name evidence="15" type="ORF">MFFC18_06410</name>
</gene>
<dbReference type="KEGG" id="mff:MFFC18_06410"/>
<dbReference type="GO" id="GO:0051301">
    <property type="term" value="P:cell division"/>
    <property type="evidence" value="ECO:0007669"/>
    <property type="project" value="UniProtKB-UniRule"/>
</dbReference>
<dbReference type="GO" id="GO:0009037">
    <property type="term" value="F:tyrosine-based site-specific recombinase activity"/>
    <property type="evidence" value="ECO:0007669"/>
    <property type="project" value="UniProtKB-UniRule"/>
</dbReference>
<dbReference type="Pfam" id="PF02899">
    <property type="entry name" value="Phage_int_SAM_1"/>
    <property type="match status" value="1"/>
</dbReference>
<evidence type="ECO:0000256" key="8">
    <source>
        <dbReference type="ARBA" id="ARBA00023125"/>
    </source>
</evidence>
<evidence type="ECO:0000256" key="11">
    <source>
        <dbReference type="HAMAP-Rule" id="MF_01808"/>
    </source>
</evidence>
<dbReference type="InterPro" id="IPR011932">
    <property type="entry name" value="Recomb_XerD"/>
</dbReference>
<dbReference type="PROSITE" id="PS51900">
    <property type="entry name" value="CB"/>
    <property type="match status" value="1"/>
</dbReference>
<evidence type="ECO:0000259" key="14">
    <source>
        <dbReference type="PROSITE" id="PS51900"/>
    </source>
</evidence>
<dbReference type="InterPro" id="IPR013762">
    <property type="entry name" value="Integrase-like_cat_sf"/>
</dbReference>
<sequence>MPADFESAIARFLRYLKNERNASELTIKSYREDLTILNGYFLETVGRSPDPGNISPLDLRGYVAALHEAGYAPTSISRRLASLRSFFKFAQREGLADSNPAKPLRNPRKQRKLPHFLTNEEIGRLLAAPKKTAAMGLRDAAILETLYSAGLRVSELVGINLNDLDLEDGLVRVRGKGKKERLAPLGSYAVKALQRWLSRRTPHDSENVKAGAVFLNKFGKRLTTRSIGRMLEKYLKQTGLDLRTSPHTLRHSFATHLLNGGADIRSVQELLGHKSLVTTQIYTHVSTAGLKQAYEKAHPRARGAG</sequence>
<dbReference type="NCBIfam" id="NF001399">
    <property type="entry name" value="PRK00283.1"/>
    <property type="match status" value="1"/>
</dbReference>
<evidence type="ECO:0000256" key="6">
    <source>
        <dbReference type="ARBA" id="ARBA00022829"/>
    </source>
</evidence>
<dbReference type="GO" id="GO:0007059">
    <property type="term" value="P:chromosome segregation"/>
    <property type="evidence" value="ECO:0007669"/>
    <property type="project" value="UniProtKB-UniRule"/>
</dbReference>
<feature type="domain" description="Tyr recombinase" evidence="13">
    <location>
        <begin position="112"/>
        <end position="295"/>
    </location>
</feature>
<dbReference type="NCBIfam" id="TIGR02225">
    <property type="entry name" value="recomb_XerD"/>
    <property type="match status" value="1"/>
</dbReference>
<dbReference type="GO" id="GO:0006313">
    <property type="term" value="P:DNA transposition"/>
    <property type="evidence" value="ECO:0007669"/>
    <property type="project" value="UniProtKB-UniRule"/>
</dbReference>
<dbReference type="OrthoDB" id="9801717at2"/>
<dbReference type="InterPro" id="IPR010998">
    <property type="entry name" value="Integrase_recombinase_N"/>
</dbReference>
<dbReference type="InterPro" id="IPR002104">
    <property type="entry name" value="Integrase_catalytic"/>
</dbReference>
<dbReference type="InterPro" id="IPR023009">
    <property type="entry name" value="Tyrosine_recombinase_XerC/XerD"/>
</dbReference>
<dbReference type="InterPro" id="IPR044068">
    <property type="entry name" value="CB"/>
</dbReference>
<dbReference type="InterPro" id="IPR011010">
    <property type="entry name" value="DNA_brk_join_enz"/>
</dbReference>
<evidence type="ECO:0000256" key="2">
    <source>
        <dbReference type="ARBA" id="ARBA00006657"/>
    </source>
</evidence>
<feature type="active site" evidence="11">
    <location>
        <position position="250"/>
    </location>
</feature>
<feature type="active site" evidence="11">
    <location>
        <position position="273"/>
    </location>
</feature>
<keyword evidence="4 11" id="KW-0963">Cytoplasm</keyword>
<dbReference type="RefSeq" id="WP_075085270.1">
    <property type="nucleotide sequence ID" value="NZ_CP042912.1"/>
</dbReference>
<evidence type="ECO:0000313" key="16">
    <source>
        <dbReference type="Proteomes" id="UP000322214"/>
    </source>
</evidence>
<dbReference type="PANTHER" id="PTHR30349:SF77">
    <property type="entry name" value="TYROSINE RECOMBINASE XERC"/>
    <property type="match status" value="1"/>
</dbReference>